<dbReference type="InterPro" id="IPR020084">
    <property type="entry name" value="NUDIX_hydrolase_CS"/>
</dbReference>
<dbReference type="CDD" id="cd04673">
    <property type="entry name" value="NUDIX_ADPRase"/>
    <property type="match status" value="1"/>
</dbReference>
<dbReference type="Gene3D" id="3.90.79.10">
    <property type="entry name" value="Nucleoside Triphosphate Pyrophosphohydrolase"/>
    <property type="match status" value="1"/>
</dbReference>
<dbReference type="InterPro" id="IPR000086">
    <property type="entry name" value="NUDIX_hydrolase_dom"/>
</dbReference>
<name>A0AB72UAE1_9PROT</name>
<sequence length="186" mass="19572">MRVVSGGVADMIENTTQGANRGLEILLASADEAAMSDQTSSLHLPSRPIAATIAVVVRDQQVLLVRRANPPDQGMWGYPGGKIEAGETLAQAALRELHEETGISAEAIGVLTALDAFDRDADGQVKRHFILIAMLCRWNGGEPVAGDDALDAGWFPVAGLEEGGLELSQDVAWVARKAAGVMEEGA</sequence>
<evidence type="ECO:0000256" key="3">
    <source>
        <dbReference type="RuleBase" id="RU003476"/>
    </source>
</evidence>
<dbReference type="PANTHER" id="PTHR43736">
    <property type="entry name" value="ADP-RIBOSE PYROPHOSPHATASE"/>
    <property type="match status" value="1"/>
</dbReference>
<comment type="similarity">
    <text evidence="3">Belongs to the Nudix hydrolase family.</text>
</comment>
<dbReference type="SUPFAM" id="SSF55811">
    <property type="entry name" value="Nudix"/>
    <property type="match status" value="1"/>
</dbReference>
<evidence type="ECO:0000259" key="4">
    <source>
        <dbReference type="PROSITE" id="PS51462"/>
    </source>
</evidence>
<keyword evidence="2 3" id="KW-0378">Hydrolase</keyword>
<dbReference type="InterPro" id="IPR020476">
    <property type="entry name" value="Nudix_hydrolase"/>
</dbReference>
<evidence type="ECO:0000313" key="5">
    <source>
        <dbReference type="EMBL" id="AJD51099.1"/>
    </source>
</evidence>
<dbReference type="InterPro" id="IPR015797">
    <property type="entry name" value="NUDIX_hydrolase-like_dom_sf"/>
</dbReference>
<protein>
    <submittedName>
        <fullName evidence="5">NUDIX hydrolase</fullName>
    </submittedName>
</protein>
<comment type="cofactor">
    <cofactor evidence="1">
        <name>Mg(2+)</name>
        <dbReference type="ChEBI" id="CHEBI:18420"/>
    </cofactor>
</comment>
<proteinExistence type="inferred from homology"/>
<dbReference type="GO" id="GO:0016787">
    <property type="term" value="F:hydrolase activity"/>
    <property type="evidence" value="ECO:0007669"/>
    <property type="project" value="UniProtKB-KW"/>
</dbReference>
<dbReference type="AlphaFoldDB" id="A0AB72UAE1"/>
<dbReference type="PANTHER" id="PTHR43736:SF1">
    <property type="entry name" value="DIHYDRONEOPTERIN TRIPHOSPHATE DIPHOSPHATASE"/>
    <property type="match status" value="1"/>
</dbReference>
<organism evidence="5 6">
    <name type="scientific">Thalassospira xiamenensis M-5 = DSM 17429</name>
    <dbReference type="NCBI Taxonomy" id="1123366"/>
    <lineage>
        <taxon>Bacteria</taxon>
        <taxon>Pseudomonadati</taxon>
        <taxon>Pseudomonadota</taxon>
        <taxon>Alphaproteobacteria</taxon>
        <taxon>Rhodospirillales</taxon>
        <taxon>Thalassospiraceae</taxon>
        <taxon>Thalassospira</taxon>
    </lineage>
</organism>
<dbReference type="Pfam" id="PF00293">
    <property type="entry name" value="NUDIX"/>
    <property type="match status" value="1"/>
</dbReference>
<dbReference type="EMBL" id="CP004388">
    <property type="protein sequence ID" value="AJD51099.1"/>
    <property type="molecule type" value="Genomic_DNA"/>
</dbReference>
<accession>A0AB72UAE1</accession>
<reference evidence="5 6" key="1">
    <citation type="journal article" date="2012" name="J. Bacteriol.">
        <title>Genome sequence of Thalassospira xiamenensis type strain M-5.</title>
        <authorList>
            <person name="Lai Q."/>
            <person name="Shao Z."/>
        </authorList>
    </citation>
    <scope>NUCLEOTIDE SEQUENCE [LARGE SCALE GENOMIC DNA]</scope>
    <source>
        <strain evidence="5 6">M-5</strain>
    </source>
</reference>
<dbReference type="PROSITE" id="PS00893">
    <property type="entry name" value="NUDIX_BOX"/>
    <property type="match status" value="1"/>
</dbReference>
<feature type="domain" description="Nudix hydrolase" evidence="4">
    <location>
        <begin position="46"/>
        <end position="183"/>
    </location>
</feature>
<evidence type="ECO:0000313" key="6">
    <source>
        <dbReference type="Proteomes" id="UP000007127"/>
    </source>
</evidence>
<evidence type="ECO:0000256" key="2">
    <source>
        <dbReference type="ARBA" id="ARBA00022801"/>
    </source>
</evidence>
<dbReference type="PRINTS" id="PR00502">
    <property type="entry name" value="NUDIXFAMILY"/>
</dbReference>
<dbReference type="Proteomes" id="UP000007127">
    <property type="component" value="Chromosome"/>
</dbReference>
<dbReference type="PROSITE" id="PS51462">
    <property type="entry name" value="NUDIX"/>
    <property type="match status" value="1"/>
</dbReference>
<gene>
    <name evidence="5" type="ORF">TH3_04895</name>
</gene>
<dbReference type="KEGG" id="txi:TH3_04895"/>
<evidence type="ECO:0000256" key="1">
    <source>
        <dbReference type="ARBA" id="ARBA00001946"/>
    </source>
</evidence>